<keyword evidence="3" id="KW-1185">Reference proteome</keyword>
<dbReference type="SUPFAM" id="SSF51182">
    <property type="entry name" value="RmlC-like cupins"/>
    <property type="match status" value="1"/>
</dbReference>
<protein>
    <submittedName>
        <fullName evidence="2">Cupin domain-containing protein</fullName>
    </submittedName>
</protein>
<dbReference type="Gene3D" id="2.60.120.10">
    <property type="entry name" value="Jelly Rolls"/>
    <property type="match status" value="1"/>
</dbReference>
<proteinExistence type="predicted"/>
<organism evidence="2 3">
    <name type="scientific">Yanshouia hominis</name>
    <dbReference type="NCBI Taxonomy" id="2763673"/>
    <lineage>
        <taxon>Bacteria</taxon>
        <taxon>Bacillati</taxon>
        <taxon>Bacillota</taxon>
        <taxon>Clostridia</taxon>
        <taxon>Eubacteriales</taxon>
        <taxon>Oscillospiraceae</taxon>
        <taxon>Yanshouia</taxon>
    </lineage>
</organism>
<reference evidence="2 3" key="1">
    <citation type="submission" date="2020-08" db="EMBL/GenBank/DDBJ databases">
        <title>Genome public.</title>
        <authorList>
            <person name="Liu C."/>
            <person name="Sun Q."/>
        </authorList>
    </citation>
    <scope>NUCLEOTIDE SEQUENCE [LARGE SCALE GENOMIC DNA]</scope>
    <source>
        <strain evidence="2 3">BX1</strain>
    </source>
</reference>
<dbReference type="InterPro" id="IPR014710">
    <property type="entry name" value="RmlC-like_jellyroll"/>
</dbReference>
<dbReference type="RefSeq" id="WP_262400798.1">
    <property type="nucleotide sequence ID" value="NZ_JACRTB010000029.1"/>
</dbReference>
<dbReference type="Proteomes" id="UP000658131">
    <property type="component" value="Unassembled WGS sequence"/>
</dbReference>
<evidence type="ECO:0000259" key="1">
    <source>
        <dbReference type="Pfam" id="PF12973"/>
    </source>
</evidence>
<dbReference type="InterPro" id="IPR011051">
    <property type="entry name" value="RmlC_Cupin_sf"/>
</dbReference>
<dbReference type="EMBL" id="JACRTB010000029">
    <property type="protein sequence ID" value="MBC8577392.1"/>
    <property type="molecule type" value="Genomic_DNA"/>
</dbReference>
<comment type="caution">
    <text evidence="2">The sequence shown here is derived from an EMBL/GenBank/DDBJ whole genome shotgun (WGS) entry which is preliminary data.</text>
</comment>
<evidence type="ECO:0000313" key="3">
    <source>
        <dbReference type="Proteomes" id="UP000658131"/>
    </source>
</evidence>
<gene>
    <name evidence="2" type="ORF">H8717_13375</name>
</gene>
<feature type="domain" description="ChrR-like cupin" evidence="1">
    <location>
        <begin position="21"/>
        <end position="107"/>
    </location>
</feature>
<sequence>MGKKGLEFTPFTSFAPREDTLVKGITQRIISTDERGRCVSRIVEYAPGTDASAYGVREHDFREEIIILRGSLTDLTLGRTFTAGDAASRPPHMKHGPWRSEDGCVMYEVDLYPD</sequence>
<evidence type="ECO:0000313" key="2">
    <source>
        <dbReference type="EMBL" id="MBC8577392.1"/>
    </source>
</evidence>
<dbReference type="Pfam" id="PF12973">
    <property type="entry name" value="Cupin_7"/>
    <property type="match status" value="1"/>
</dbReference>
<accession>A0ABR7NNI6</accession>
<name>A0ABR7NNI6_9FIRM</name>
<dbReference type="InterPro" id="IPR025979">
    <property type="entry name" value="ChrR-like_cupin_dom"/>
</dbReference>